<dbReference type="SUPFAM" id="SSF55874">
    <property type="entry name" value="ATPase domain of HSP90 chaperone/DNA topoisomerase II/histidine kinase"/>
    <property type="match status" value="1"/>
</dbReference>
<sequence>MKLRMKSVMNHPSILAVCSKDIMGRALIPSDRSETTLFRSLQSQRLTKKAVLFVIVFIFIPMILIFWFASNRASLSIKMQVGEALSELNKQNHATMDRVMDSVDQKLVTIMSSDTIQQWRDDSQSGVDRSLHKYIATENVLSNYSTNVNYSLFVLTKYPGNYDFAPSTHVSGSGVFFIESLDEKAWIRKATELDGKVLIEYIDQFGFNQDSHKTIALIRAVIDLSHGGKPISVIAATEIEKLLITEINSITLPEDARVYLTDMKGTVLVGSGAVESTFIIPENGKELLPSVWVTDSHMYVYHDSVSYANRLIYEIPLRSLLGSYNEVQGIIRIIALCYFIVLLFFLFYLGKSVLRPLARLASLSRSYEPGKEMKRYAEEDRKDEIGTSYRSFYLMTERLNQLVKEKYVMEIKQKESELNLMHSQITPHLLYNTLDSVYWYGLRGGVPEVADMVRDLSTMLRIGLSRGKEIITIREELSHVEAYLHLQEKRYNHSFRFHIHTEEGTEHCLLPKVIMQPIVENSILHGIGKMDGEGEVHIDIRLSEGFLLISVEDNGFRPLDLEKIEAILLGTADPDKGFGIRNVHKRIQLRFGEEYGLTYSAREEGGTRALIKLPVIRSEQELAVYIA</sequence>
<comment type="subcellular location">
    <subcellularLocation>
        <location evidence="1">Cell membrane</location>
        <topology evidence="1">Multi-pass membrane protein</topology>
    </subcellularLocation>
</comment>
<evidence type="ECO:0000259" key="7">
    <source>
        <dbReference type="PROSITE" id="PS50885"/>
    </source>
</evidence>
<keyword evidence="2" id="KW-1003">Cell membrane</keyword>
<feature type="transmembrane region" description="Helical" evidence="6">
    <location>
        <begin position="50"/>
        <end position="69"/>
    </location>
</feature>
<keyword evidence="3" id="KW-0597">Phosphoprotein</keyword>
<dbReference type="InterPro" id="IPR036890">
    <property type="entry name" value="HATPase_C_sf"/>
</dbReference>
<dbReference type="OrthoDB" id="2641683at2"/>
<dbReference type="Pfam" id="PF06580">
    <property type="entry name" value="His_kinase"/>
    <property type="match status" value="1"/>
</dbReference>
<evidence type="ECO:0000256" key="4">
    <source>
        <dbReference type="ARBA" id="ARBA00022679"/>
    </source>
</evidence>
<dbReference type="PANTHER" id="PTHR34220">
    <property type="entry name" value="SENSOR HISTIDINE KINASE YPDA"/>
    <property type="match status" value="1"/>
</dbReference>
<dbReference type="Gene3D" id="3.30.565.10">
    <property type="entry name" value="Histidine kinase-like ATPase, C-terminal domain"/>
    <property type="match status" value="1"/>
</dbReference>
<organism evidence="8 9">
    <name type="scientific">Paenibacillus lutimineralis</name>
    <dbReference type="NCBI Taxonomy" id="2707005"/>
    <lineage>
        <taxon>Bacteria</taxon>
        <taxon>Bacillati</taxon>
        <taxon>Bacillota</taxon>
        <taxon>Bacilli</taxon>
        <taxon>Bacillales</taxon>
        <taxon>Paenibacillaceae</taxon>
        <taxon>Paenibacillus</taxon>
    </lineage>
</organism>
<dbReference type="PANTHER" id="PTHR34220:SF7">
    <property type="entry name" value="SENSOR HISTIDINE KINASE YPDA"/>
    <property type="match status" value="1"/>
</dbReference>
<keyword evidence="5 6" id="KW-0472">Membrane</keyword>
<dbReference type="KEGG" id="plut:EI981_06425"/>
<evidence type="ECO:0000313" key="9">
    <source>
        <dbReference type="Proteomes" id="UP000270678"/>
    </source>
</evidence>
<dbReference type="AlphaFoldDB" id="A0A3Q9I9G0"/>
<keyword evidence="6" id="KW-0812">Transmembrane</keyword>
<dbReference type="InterPro" id="IPR010559">
    <property type="entry name" value="Sig_transdc_His_kin_internal"/>
</dbReference>
<dbReference type="InterPro" id="IPR050640">
    <property type="entry name" value="Bact_2-comp_sensor_kinase"/>
</dbReference>
<evidence type="ECO:0000313" key="8">
    <source>
        <dbReference type="EMBL" id="AZS14126.1"/>
    </source>
</evidence>
<evidence type="ECO:0000256" key="1">
    <source>
        <dbReference type="ARBA" id="ARBA00004651"/>
    </source>
</evidence>
<evidence type="ECO:0000256" key="3">
    <source>
        <dbReference type="ARBA" id="ARBA00022553"/>
    </source>
</evidence>
<dbReference type="EMBL" id="CP034346">
    <property type="protein sequence ID" value="AZS14126.1"/>
    <property type="molecule type" value="Genomic_DNA"/>
</dbReference>
<dbReference type="GO" id="GO:0000155">
    <property type="term" value="F:phosphorelay sensor kinase activity"/>
    <property type="evidence" value="ECO:0007669"/>
    <property type="project" value="InterPro"/>
</dbReference>
<dbReference type="InterPro" id="IPR003660">
    <property type="entry name" value="HAMP_dom"/>
</dbReference>
<protein>
    <submittedName>
        <fullName evidence="8">Sensor histidine kinase</fullName>
    </submittedName>
</protein>
<feature type="domain" description="HAMP" evidence="7">
    <location>
        <begin position="351"/>
        <end position="404"/>
    </location>
</feature>
<proteinExistence type="predicted"/>
<dbReference type="GO" id="GO:0005886">
    <property type="term" value="C:plasma membrane"/>
    <property type="evidence" value="ECO:0007669"/>
    <property type="project" value="UniProtKB-SubCell"/>
</dbReference>
<name>A0A3Q9I9G0_9BACL</name>
<dbReference type="Proteomes" id="UP000270678">
    <property type="component" value="Chromosome"/>
</dbReference>
<accession>A0A3Q9I9G0</accession>
<keyword evidence="8" id="KW-0418">Kinase</keyword>
<keyword evidence="9" id="KW-1185">Reference proteome</keyword>
<reference evidence="9" key="1">
    <citation type="submission" date="2018-12" db="EMBL/GenBank/DDBJ databases">
        <title>Complete genome sequence of Paenibacillus sp. MBLB1234.</title>
        <authorList>
            <person name="Nam Y.-D."/>
            <person name="Kang J."/>
            <person name="Chung W.-H."/>
            <person name="Park Y.S."/>
        </authorList>
    </citation>
    <scope>NUCLEOTIDE SEQUENCE [LARGE SCALE GENOMIC DNA]</scope>
    <source>
        <strain evidence="9">MBLB1234</strain>
    </source>
</reference>
<keyword evidence="4" id="KW-0808">Transferase</keyword>
<evidence type="ECO:0000256" key="5">
    <source>
        <dbReference type="ARBA" id="ARBA00023136"/>
    </source>
</evidence>
<dbReference type="Gene3D" id="6.10.340.10">
    <property type="match status" value="1"/>
</dbReference>
<dbReference type="PROSITE" id="PS50885">
    <property type="entry name" value="HAMP"/>
    <property type="match status" value="1"/>
</dbReference>
<keyword evidence="6" id="KW-1133">Transmembrane helix</keyword>
<evidence type="ECO:0000256" key="2">
    <source>
        <dbReference type="ARBA" id="ARBA00022475"/>
    </source>
</evidence>
<feature type="transmembrane region" description="Helical" evidence="6">
    <location>
        <begin position="329"/>
        <end position="349"/>
    </location>
</feature>
<evidence type="ECO:0000256" key="6">
    <source>
        <dbReference type="SAM" id="Phobius"/>
    </source>
</evidence>
<gene>
    <name evidence="8" type="ORF">EI981_06425</name>
</gene>